<feature type="region of interest" description="Disordered" evidence="1">
    <location>
        <begin position="250"/>
        <end position="315"/>
    </location>
</feature>
<proteinExistence type="predicted"/>
<dbReference type="VEuPathDB" id="TriTrypDB:ADEAN_000084900"/>
<feature type="compositionally biased region" description="Basic and acidic residues" evidence="1">
    <location>
        <begin position="186"/>
        <end position="202"/>
    </location>
</feature>
<feature type="compositionally biased region" description="Acidic residues" evidence="1">
    <location>
        <begin position="269"/>
        <end position="280"/>
    </location>
</feature>
<feature type="compositionally biased region" description="Low complexity" evidence="1">
    <location>
        <begin position="388"/>
        <end position="400"/>
    </location>
</feature>
<feature type="compositionally biased region" description="Pro residues" evidence="1">
    <location>
        <begin position="250"/>
        <end position="261"/>
    </location>
</feature>
<sequence>MSLFFLSRLDADGSLPVLEKLAALAACDEFEEEEGPLPHFESEDVSVEDLPLLAHMDDTRVEESNAVEGESVFKQMDLPPLPPPPVTAPHSHPMLSVLCGMMDPTDRENSTLSLLVRLLDTNEDGEVGPPLSTSEMPAPEHAVVEQKEELVFPTSLDLLVHCGGSPTAMPCLSMLSNLLASPFEESTDHHQHEPKPEVHETPEEVAPEVVAPVDRRKSSLALASMIPTPVVPGANDWGGICVVLTAPPEGVSPPLAPPLPAVYPAQDEPKEEEEEEEESSAAEPSSAEPESPPKRVQRSNVGGRMPQMSAGATMGNIRYQSSYSRKPRPLSQTALVGKREPYAERFMKNLYSRTSSPAAAASRRRSSTFRGLNPPARPLPSAGSQKAPRTPQRSPQRSPSLGEAHRSSASGSTVPSNFAIVGQKIALPSVYSPLYNTRPRFLLDFFFFLM</sequence>
<name>A0A7G2C0U8_9TRYP</name>
<evidence type="ECO:0000313" key="3">
    <source>
        <dbReference type="Proteomes" id="UP000515908"/>
    </source>
</evidence>
<evidence type="ECO:0000256" key="1">
    <source>
        <dbReference type="SAM" id="MobiDB-lite"/>
    </source>
</evidence>
<dbReference type="Proteomes" id="UP000515908">
    <property type="component" value="Chromosome 01"/>
</dbReference>
<feature type="region of interest" description="Disordered" evidence="1">
    <location>
        <begin position="353"/>
        <end position="413"/>
    </location>
</feature>
<feature type="region of interest" description="Disordered" evidence="1">
    <location>
        <begin position="184"/>
        <end position="205"/>
    </location>
</feature>
<reference evidence="2 3" key="1">
    <citation type="submission" date="2020-08" db="EMBL/GenBank/DDBJ databases">
        <authorList>
            <person name="Newling K."/>
            <person name="Davey J."/>
            <person name="Forrester S."/>
        </authorList>
    </citation>
    <scope>NUCLEOTIDE SEQUENCE [LARGE SCALE GENOMIC DNA]</scope>
    <source>
        <strain evidence="3">Crithidia deanei Carvalho (ATCC PRA-265)</strain>
    </source>
</reference>
<accession>A0A7G2C0U8</accession>
<evidence type="ECO:0000313" key="2">
    <source>
        <dbReference type="EMBL" id="CAD2213408.1"/>
    </source>
</evidence>
<organism evidence="2 3">
    <name type="scientific">Angomonas deanei</name>
    <dbReference type="NCBI Taxonomy" id="59799"/>
    <lineage>
        <taxon>Eukaryota</taxon>
        <taxon>Discoba</taxon>
        <taxon>Euglenozoa</taxon>
        <taxon>Kinetoplastea</taxon>
        <taxon>Metakinetoplastina</taxon>
        <taxon>Trypanosomatida</taxon>
        <taxon>Trypanosomatidae</taxon>
        <taxon>Strigomonadinae</taxon>
        <taxon>Angomonas</taxon>
    </lineage>
</organism>
<dbReference type="AlphaFoldDB" id="A0A7G2C0U8"/>
<dbReference type="EMBL" id="LR877145">
    <property type="protein sequence ID" value="CAD2213408.1"/>
    <property type="molecule type" value="Genomic_DNA"/>
</dbReference>
<keyword evidence="3" id="KW-1185">Reference proteome</keyword>
<protein>
    <submittedName>
        <fullName evidence="2">Uncharacterized protein</fullName>
    </submittedName>
</protein>
<gene>
    <name evidence="2" type="ORF">ADEAN_000084900</name>
</gene>